<organism evidence="1 2">
    <name type="scientific">Vanrija pseudolonga</name>
    <dbReference type="NCBI Taxonomy" id="143232"/>
    <lineage>
        <taxon>Eukaryota</taxon>
        <taxon>Fungi</taxon>
        <taxon>Dikarya</taxon>
        <taxon>Basidiomycota</taxon>
        <taxon>Agaricomycotina</taxon>
        <taxon>Tremellomycetes</taxon>
        <taxon>Trichosporonales</taxon>
        <taxon>Trichosporonaceae</taxon>
        <taxon>Vanrija</taxon>
    </lineage>
</organism>
<sequence>MPRKLDHTAHPYLIDLIIAASTLPTQLTIRSTCRALRDRVDTHLASHVVVLPIERSNDARLHLPNLTNPFTAGQSILHAPGTSSLRGAPGVASTLDVLSEPAGADLLPGIILSQFASVTTLRRFGPAAITRPYSALTQVHTVVDCIQGGWEEEPPEIRYLPLVKRHVIHFLWDEAGASNLHRPRGVADIVLDELVLVLWPFPPGRVRPAALYWLISDIVAVRAAQMTIVGLEKVHPAQVLASNDGMRGTIERGDVRSLADVLGDISRETDTLPPAYYTLEEWRASLAEEERDVLCPPGLGDCRPARAQSALQRIEEFFSTDLATPG</sequence>
<protein>
    <submittedName>
        <fullName evidence="1">Uncharacterized protein</fullName>
    </submittedName>
</protein>
<gene>
    <name evidence="1" type="ORF">LOC62_04G005313</name>
</gene>
<dbReference type="AlphaFoldDB" id="A0AAF1BIP3"/>
<dbReference type="GeneID" id="87808542"/>
<evidence type="ECO:0000313" key="1">
    <source>
        <dbReference type="EMBL" id="WOO81792.1"/>
    </source>
</evidence>
<proteinExistence type="predicted"/>
<dbReference type="RefSeq" id="XP_062627824.1">
    <property type="nucleotide sequence ID" value="XM_062771840.1"/>
</dbReference>
<dbReference type="Proteomes" id="UP000827549">
    <property type="component" value="Chromosome 4"/>
</dbReference>
<reference evidence="1" key="1">
    <citation type="submission" date="2023-10" db="EMBL/GenBank/DDBJ databases">
        <authorList>
            <person name="Noh H."/>
        </authorList>
    </citation>
    <scope>NUCLEOTIDE SEQUENCE</scope>
    <source>
        <strain evidence="1">DUCC4014</strain>
    </source>
</reference>
<dbReference type="EMBL" id="CP086717">
    <property type="protein sequence ID" value="WOO81792.1"/>
    <property type="molecule type" value="Genomic_DNA"/>
</dbReference>
<accession>A0AAF1BIP3</accession>
<evidence type="ECO:0000313" key="2">
    <source>
        <dbReference type="Proteomes" id="UP000827549"/>
    </source>
</evidence>
<name>A0AAF1BIP3_9TREE</name>
<keyword evidence="2" id="KW-1185">Reference proteome</keyword>